<organism evidence="1 2">
    <name type="scientific">Nephila pilipes</name>
    <name type="common">Giant wood spider</name>
    <name type="synonym">Nephila maculata</name>
    <dbReference type="NCBI Taxonomy" id="299642"/>
    <lineage>
        <taxon>Eukaryota</taxon>
        <taxon>Metazoa</taxon>
        <taxon>Ecdysozoa</taxon>
        <taxon>Arthropoda</taxon>
        <taxon>Chelicerata</taxon>
        <taxon>Arachnida</taxon>
        <taxon>Araneae</taxon>
        <taxon>Araneomorphae</taxon>
        <taxon>Entelegynae</taxon>
        <taxon>Araneoidea</taxon>
        <taxon>Nephilidae</taxon>
        <taxon>Nephila</taxon>
    </lineage>
</organism>
<dbReference type="Proteomes" id="UP000887013">
    <property type="component" value="Unassembled WGS sequence"/>
</dbReference>
<protein>
    <submittedName>
        <fullName evidence="1">Uncharacterized protein</fullName>
    </submittedName>
</protein>
<proteinExistence type="predicted"/>
<feature type="non-terminal residue" evidence="1">
    <location>
        <position position="145"/>
    </location>
</feature>
<comment type="caution">
    <text evidence="1">The sequence shown here is derived from an EMBL/GenBank/DDBJ whole genome shotgun (WGS) entry which is preliminary data.</text>
</comment>
<reference evidence="1" key="1">
    <citation type="submission" date="2020-08" db="EMBL/GenBank/DDBJ databases">
        <title>Multicomponent nature underlies the extraordinary mechanical properties of spider dragline silk.</title>
        <authorList>
            <person name="Kono N."/>
            <person name="Nakamura H."/>
            <person name="Mori M."/>
            <person name="Yoshida Y."/>
            <person name="Ohtoshi R."/>
            <person name="Malay A.D."/>
            <person name="Moran D.A.P."/>
            <person name="Tomita M."/>
            <person name="Numata K."/>
            <person name="Arakawa K."/>
        </authorList>
    </citation>
    <scope>NUCLEOTIDE SEQUENCE</scope>
</reference>
<gene>
    <name evidence="1" type="ORF">NPIL_34971</name>
</gene>
<dbReference type="EMBL" id="BMAW01011173">
    <property type="protein sequence ID" value="GFT22362.1"/>
    <property type="molecule type" value="Genomic_DNA"/>
</dbReference>
<evidence type="ECO:0000313" key="2">
    <source>
        <dbReference type="Proteomes" id="UP000887013"/>
    </source>
</evidence>
<keyword evidence="2" id="KW-1185">Reference proteome</keyword>
<dbReference type="AlphaFoldDB" id="A0A8X6TM04"/>
<accession>A0A8X6TM04</accession>
<sequence length="145" mass="16043">MNKNDHLGTGDSRLGQSDYLQAARTATPAHHVIGSGGARSMRNALHSKGRSYRPLKGGFPGLIPRDIALEDITKSFCINFELIHNDPDRICQAEVNNAITICYMLVPIAINSALEMTMHINECRKSIARVHSVQLPLLIRRLINS</sequence>
<name>A0A8X6TM04_NEPPI</name>
<evidence type="ECO:0000313" key="1">
    <source>
        <dbReference type="EMBL" id="GFT22362.1"/>
    </source>
</evidence>